<dbReference type="PANTHER" id="PTHR11472:SF34">
    <property type="entry name" value="REGULATOR OF TELOMERE ELONGATION HELICASE 1"/>
    <property type="match status" value="1"/>
</dbReference>
<sequence length="788" mass="89936">MFLKQVIGVRQLVEFILKRGDLGGSSQSATNPLAAQDGVVIHKRLQSKFPANSRNEVSLKYELELGGQTWIIQGRADGITYNDQDEPVKIIEIKTSTADYADLKESTLDLYFGQATLYAYFLMREYDLVQMEIELLYVSTVTEAIEKVTKTLTLAEAEILFEKVTQEFAAWVTLKQELTAAKLSSLKALKFPFSAYRQNQRELAVAVYKAIALKKRLFVEAPTGTGKTMSTLFPALKAMGEAKTQRVFYLTAKQSTRQVAVQALEILQVDIRAVVLNAKEQMIFPEEKDLEDDENPYMLGYYDRLRPALKDILEHESLMDKEVIRQYAQKYTIDPFEFSLDISLFCDLVICDYNYLFDPRVYLQRFFSSQDQGNFFLIDEAHNLVNRAREMYTATVTEKVFENLVDLLKDTTFTGLKKQLNKVISQFTSVKEPMLEYQQEELLLDEKLPSLTKSLQKFIDYMLIWLKKHQGYNHKDEIMETFFQAYTFLKISDFYDATFRTRLALQEGSCQVEVFCLNPSALLDQSLALGGGAVLFSATLSPLPYYQELLGGQENSLAYRLASPFPAENLRVLVAPNLKMTYRYRQQNLSRVVKMVGAMQASHPGNYLVFCPSFKLLDEVVQAFNQAYPTIKTLVQTSDMSSQERQEFLAAFKDQPTSSLVAFAVLGGIFAEGIDLKGRKLEGVAILTVGLPRLDLKNDALKDYFDCKGENGFLQAYQLPGLNNVFQAAGRVIRTAEDCGVVLLLDERFAQRRYYQYFPPQWQVQNFSDQQLPAILDDFWETVLQKAH</sequence>
<evidence type="ECO:0000259" key="14">
    <source>
        <dbReference type="PROSITE" id="PS51193"/>
    </source>
</evidence>
<evidence type="ECO:0000256" key="12">
    <source>
        <dbReference type="ARBA" id="ARBA00023235"/>
    </source>
</evidence>
<evidence type="ECO:0000256" key="5">
    <source>
        <dbReference type="ARBA" id="ARBA00022801"/>
    </source>
</evidence>
<dbReference type="PANTHER" id="PTHR11472">
    <property type="entry name" value="DNA REPAIR DEAD HELICASE RAD3/XP-D SUBFAMILY MEMBER"/>
    <property type="match status" value="1"/>
</dbReference>
<reference evidence="15 16" key="1">
    <citation type="journal article" date="2015" name="Genome Announc.">
        <title>Expanding the biotechnology potential of lactobacilli through comparative genomics of 213 strains and associated genera.</title>
        <authorList>
            <person name="Sun Z."/>
            <person name="Harris H.M."/>
            <person name="McCann A."/>
            <person name="Guo C."/>
            <person name="Argimon S."/>
            <person name="Zhang W."/>
            <person name="Yang X."/>
            <person name="Jeffery I.B."/>
            <person name="Cooney J.C."/>
            <person name="Kagawa T.F."/>
            <person name="Liu W."/>
            <person name="Song Y."/>
            <person name="Salvetti E."/>
            <person name="Wrobel A."/>
            <person name="Rasinkangas P."/>
            <person name="Parkhill J."/>
            <person name="Rea M.C."/>
            <person name="O'Sullivan O."/>
            <person name="Ritari J."/>
            <person name="Douillard F.P."/>
            <person name="Paul Ross R."/>
            <person name="Yang R."/>
            <person name="Briner A.E."/>
            <person name="Felis G.E."/>
            <person name="de Vos W.M."/>
            <person name="Barrangou R."/>
            <person name="Klaenhammer T.R."/>
            <person name="Caufield P.W."/>
            <person name="Cui Y."/>
            <person name="Zhang H."/>
            <person name="O'Toole P.W."/>
        </authorList>
    </citation>
    <scope>NUCLEOTIDE SEQUENCE [LARGE SCALE GENOMIC DNA]</scope>
    <source>
        <strain evidence="15 16">DSM 15833</strain>
    </source>
</reference>
<dbReference type="Pfam" id="PF13307">
    <property type="entry name" value="Helicase_C_2"/>
    <property type="match status" value="1"/>
</dbReference>
<evidence type="ECO:0000256" key="11">
    <source>
        <dbReference type="ARBA" id="ARBA00023204"/>
    </source>
</evidence>
<evidence type="ECO:0000256" key="3">
    <source>
        <dbReference type="ARBA" id="ARBA00022741"/>
    </source>
</evidence>
<name>A0A0R1TM82_9LACO</name>
<evidence type="ECO:0000256" key="10">
    <source>
        <dbReference type="ARBA" id="ARBA00023125"/>
    </source>
</evidence>
<keyword evidence="11" id="KW-0234">DNA repair</keyword>
<dbReference type="InterPro" id="IPR010614">
    <property type="entry name" value="RAD3-like_helicase_DEAD"/>
</dbReference>
<protein>
    <submittedName>
        <fullName evidence="15">DEAD2 domain protein</fullName>
    </submittedName>
</protein>
<dbReference type="InterPro" id="IPR011604">
    <property type="entry name" value="PDDEXK-like_dom_sf"/>
</dbReference>
<evidence type="ECO:0000313" key="16">
    <source>
        <dbReference type="Proteomes" id="UP000051048"/>
    </source>
</evidence>
<dbReference type="STRING" id="1423740.FC36_GL001041"/>
<keyword evidence="5" id="KW-0378">Hydrolase</keyword>
<keyword evidence="6" id="KW-0347">Helicase</keyword>
<evidence type="ECO:0000256" key="2">
    <source>
        <dbReference type="ARBA" id="ARBA00022723"/>
    </source>
</evidence>
<dbReference type="Pfam" id="PF06733">
    <property type="entry name" value="DEAD_2"/>
    <property type="match status" value="1"/>
</dbReference>
<dbReference type="GO" id="GO:0016818">
    <property type="term" value="F:hydrolase activity, acting on acid anhydrides, in phosphorus-containing anhydrides"/>
    <property type="evidence" value="ECO:0007669"/>
    <property type="project" value="InterPro"/>
</dbReference>
<dbReference type="InterPro" id="IPR011545">
    <property type="entry name" value="DEAD/DEAH_box_helicase_dom"/>
</dbReference>
<dbReference type="InterPro" id="IPR014013">
    <property type="entry name" value="Helic_SF1/SF2_ATP-bd_DinG/Rad3"/>
</dbReference>
<evidence type="ECO:0000256" key="7">
    <source>
        <dbReference type="ARBA" id="ARBA00022840"/>
    </source>
</evidence>
<keyword evidence="7" id="KW-0067">ATP-binding</keyword>
<evidence type="ECO:0000256" key="13">
    <source>
        <dbReference type="ARBA" id="ARBA00038058"/>
    </source>
</evidence>
<dbReference type="AlphaFoldDB" id="A0A0R1TM82"/>
<keyword evidence="2" id="KW-0479">Metal-binding</keyword>
<keyword evidence="8" id="KW-0408">Iron</keyword>
<gene>
    <name evidence="15" type="ORF">FC36_GL001041</name>
</gene>
<dbReference type="GO" id="GO:0051539">
    <property type="term" value="F:4 iron, 4 sulfur cluster binding"/>
    <property type="evidence" value="ECO:0007669"/>
    <property type="project" value="UniProtKB-KW"/>
</dbReference>
<dbReference type="SMART" id="SM00488">
    <property type="entry name" value="DEXDc2"/>
    <property type="match status" value="1"/>
</dbReference>
<dbReference type="PROSITE" id="PS51193">
    <property type="entry name" value="HELICASE_ATP_BIND_2"/>
    <property type="match status" value="1"/>
</dbReference>
<dbReference type="Gene3D" id="1.10.30.20">
    <property type="entry name" value="Bacterial XPD DNA helicase, FeS cluster domain"/>
    <property type="match status" value="1"/>
</dbReference>
<dbReference type="Gene3D" id="3.40.50.300">
    <property type="entry name" value="P-loop containing nucleotide triphosphate hydrolases"/>
    <property type="match status" value="2"/>
</dbReference>
<dbReference type="PATRIC" id="fig|1423740.3.peg.1110"/>
<evidence type="ECO:0000256" key="4">
    <source>
        <dbReference type="ARBA" id="ARBA00022763"/>
    </source>
</evidence>
<proteinExistence type="inferred from homology"/>
<keyword evidence="12" id="KW-0413">Isomerase</keyword>
<dbReference type="EMBL" id="AZFH01000022">
    <property type="protein sequence ID" value="KRL82352.1"/>
    <property type="molecule type" value="Genomic_DNA"/>
</dbReference>
<dbReference type="Pfam" id="PF00270">
    <property type="entry name" value="DEAD"/>
    <property type="match status" value="1"/>
</dbReference>
<comment type="caution">
    <text evidence="15">The sequence shown here is derived from an EMBL/GenBank/DDBJ whole genome shotgun (WGS) entry which is preliminary data.</text>
</comment>
<keyword evidence="9" id="KW-0411">Iron-sulfur</keyword>
<evidence type="ECO:0000256" key="1">
    <source>
        <dbReference type="ARBA" id="ARBA00022485"/>
    </source>
</evidence>
<dbReference type="GO" id="GO:0046872">
    <property type="term" value="F:metal ion binding"/>
    <property type="evidence" value="ECO:0007669"/>
    <property type="project" value="UniProtKB-KW"/>
</dbReference>
<dbReference type="InterPro" id="IPR042493">
    <property type="entry name" value="XPD_DNA_FeS"/>
</dbReference>
<keyword evidence="1" id="KW-0004">4Fe-4S</keyword>
<accession>A0A0R1TM82</accession>
<dbReference type="Proteomes" id="UP000051048">
    <property type="component" value="Unassembled WGS sequence"/>
</dbReference>
<evidence type="ECO:0000256" key="8">
    <source>
        <dbReference type="ARBA" id="ARBA00023004"/>
    </source>
</evidence>
<dbReference type="InterPro" id="IPR006554">
    <property type="entry name" value="Helicase-like_DEXD_c2"/>
</dbReference>
<dbReference type="Gene3D" id="3.90.320.10">
    <property type="match status" value="1"/>
</dbReference>
<dbReference type="InterPro" id="IPR027417">
    <property type="entry name" value="P-loop_NTPase"/>
</dbReference>
<dbReference type="SMART" id="SM00491">
    <property type="entry name" value="HELICc2"/>
    <property type="match status" value="1"/>
</dbReference>
<dbReference type="InterPro" id="IPR045028">
    <property type="entry name" value="DinG/Rad3-like"/>
</dbReference>
<organism evidence="15 16">
    <name type="scientific">Ligilactobacillus equi DSM 15833 = JCM 10991</name>
    <dbReference type="NCBI Taxonomy" id="1423740"/>
    <lineage>
        <taxon>Bacteria</taxon>
        <taxon>Bacillati</taxon>
        <taxon>Bacillota</taxon>
        <taxon>Bacilli</taxon>
        <taxon>Lactobacillales</taxon>
        <taxon>Lactobacillaceae</taxon>
        <taxon>Ligilactobacillus</taxon>
    </lineage>
</organism>
<dbReference type="SUPFAM" id="SSF52540">
    <property type="entry name" value="P-loop containing nucleoside triphosphate hydrolases"/>
    <property type="match status" value="1"/>
</dbReference>
<dbReference type="GO" id="GO:0003678">
    <property type="term" value="F:DNA helicase activity"/>
    <property type="evidence" value="ECO:0007669"/>
    <property type="project" value="InterPro"/>
</dbReference>
<evidence type="ECO:0000256" key="6">
    <source>
        <dbReference type="ARBA" id="ARBA00022806"/>
    </source>
</evidence>
<dbReference type="Gene3D" id="1.10.275.40">
    <property type="match status" value="1"/>
</dbReference>
<dbReference type="GO" id="GO:0006281">
    <property type="term" value="P:DNA repair"/>
    <property type="evidence" value="ECO:0007669"/>
    <property type="project" value="UniProtKB-KW"/>
</dbReference>
<dbReference type="InterPro" id="IPR006555">
    <property type="entry name" value="ATP-dep_Helicase_C"/>
</dbReference>
<evidence type="ECO:0000256" key="9">
    <source>
        <dbReference type="ARBA" id="ARBA00023014"/>
    </source>
</evidence>
<dbReference type="RefSeq" id="WP_056986712.1">
    <property type="nucleotide sequence ID" value="NZ_AZFH01000022.1"/>
</dbReference>
<keyword evidence="10" id="KW-0238">DNA-binding</keyword>
<comment type="similarity">
    <text evidence="13">Belongs to the helicase family. DinG subfamily.</text>
</comment>
<keyword evidence="4" id="KW-0227">DNA damage</keyword>
<evidence type="ECO:0000313" key="15">
    <source>
        <dbReference type="EMBL" id="KRL82352.1"/>
    </source>
</evidence>
<dbReference type="GO" id="GO:0005524">
    <property type="term" value="F:ATP binding"/>
    <property type="evidence" value="ECO:0007669"/>
    <property type="project" value="UniProtKB-KW"/>
</dbReference>
<feature type="domain" description="Helicase ATP-binding" evidence="14">
    <location>
        <begin position="186"/>
        <end position="442"/>
    </location>
</feature>
<keyword evidence="3" id="KW-0547">Nucleotide-binding</keyword>
<dbReference type="GO" id="GO:0003677">
    <property type="term" value="F:DNA binding"/>
    <property type="evidence" value="ECO:0007669"/>
    <property type="project" value="UniProtKB-KW"/>
</dbReference>